<dbReference type="Gene3D" id="1.20.58.670">
    <property type="entry name" value="Dsl1p vesicle tethering complex, Tip20p subunit, domain D"/>
    <property type="match status" value="1"/>
</dbReference>
<dbReference type="PANTHER" id="PTHR13520:SF0">
    <property type="entry name" value="RAD50-INTERACTING PROTEIN 1"/>
    <property type="match status" value="1"/>
</dbReference>
<dbReference type="Gene3D" id="1.20.58.1420">
    <property type="entry name" value="Dsl1p vesicle tethering complex, Tip20p subunit, domain B"/>
    <property type="match status" value="1"/>
</dbReference>
<dbReference type="EMBL" id="JBBXMP010000002">
    <property type="protein sequence ID" value="KAL0071704.1"/>
    <property type="molecule type" value="Genomic_DNA"/>
</dbReference>
<sequence>MSSQEIHALRQSPAKQPLEQEELLYLNSKFRNVADLVELDAAVSEAQHRREDATSKLSSSKAQLDELITNSRESAESYVQTAQGLSLIRHSIADELQELSERLISVSSNGLSPTLLEDVEALHRNLKELESVRGYVRIIEHALSLSESAVRDVREAAAASASLSKNSVAQYQALHAFVSRVSATCSSSEEANQTLHLVSFISAVYERTWSDIKEALASSLLEAAEQLKWPTTIDYRTCKPEIRANFERAFFHLLQLQQIGEQIRTEPNASEDRGGLYPLEALVKPISLRFKYHFEGERQTNRPDKPEWYFTHVLNAIHDQRPFMENVIQPLIAKGGYGNFNAWREFTVLTLPLLSRKLRRTAPSLLLHPSLLAHTIYQALSFDASLIELGFNLKDTTAQRAGEDETIWPGVSDVILGKKEWFDSWVEGEKRFAETQYNDIISATDAWQIADDDGEDSEALTDTRTTNSARRLPILESYYARISASLDAFETLSSALIRAVPGALGVSLGVKDDSSVNVDTRRLTTGIDGVQRLCKALLSARHITSALKVWGEDLFFIELWTEINQRAGLRAQAHANLALPNPTPGNTAGTIFEELISTYQKLSQRTEDVIVQQICAEVEAALKAHLNTITSQNANTPPSDDVAVSQTLLGPLALLSTHLTYARGTLPRSTMTVLYRRIASRLADHILQRQILYRGHVSPAEGKEALAECELWVETCHRGLGGSLGGGRKRVETPWGKLLQAGRVVVANGEIRDRIAQATFGMMDQEEWESMMTDTTGFQELSRDEVGRILRRRD</sequence>
<proteinExistence type="predicted"/>
<accession>A0ABR3AED9</accession>
<name>A0ABR3AED9_9AGAR</name>
<evidence type="ECO:0000313" key="3">
    <source>
        <dbReference type="Proteomes" id="UP001437256"/>
    </source>
</evidence>
<dbReference type="InterPro" id="IPR042044">
    <property type="entry name" value="EXOC6PINT-1/Sec15/Tip20_C_dom2"/>
</dbReference>
<evidence type="ECO:0000313" key="2">
    <source>
        <dbReference type="EMBL" id="KAL0071704.1"/>
    </source>
</evidence>
<feature type="coiled-coil region" evidence="1">
    <location>
        <begin position="36"/>
        <end position="70"/>
    </location>
</feature>
<dbReference type="Pfam" id="PF04437">
    <property type="entry name" value="RINT1_TIP1"/>
    <property type="match status" value="2"/>
</dbReference>
<keyword evidence="3" id="KW-1185">Reference proteome</keyword>
<dbReference type="InterPro" id="IPR007528">
    <property type="entry name" value="RINT1_Tip20"/>
</dbReference>
<dbReference type="PANTHER" id="PTHR13520">
    <property type="entry name" value="RAD50-INTERACTING PROTEIN 1 RINT-1"/>
    <property type="match status" value="1"/>
</dbReference>
<gene>
    <name evidence="2" type="ORF">AAF712_000626</name>
</gene>
<dbReference type="Proteomes" id="UP001437256">
    <property type="component" value="Unassembled WGS sequence"/>
</dbReference>
<dbReference type="InterPro" id="IPR042042">
    <property type="entry name" value="Tip20p_domB"/>
</dbReference>
<dbReference type="PROSITE" id="PS51386">
    <property type="entry name" value="RINT1_TIP20"/>
    <property type="match status" value="1"/>
</dbReference>
<organism evidence="2 3">
    <name type="scientific">Marasmius tenuissimus</name>
    <dbReference type="NCBI Taxonomy" id="585030"/>
    <lineage>
        <taxon>Eukaryota</taxon>
        <taxon>Fungi</taxon>
        <taxon>Dikarya</taxon>
        <taxon>Basidiomycota</taxon>
        <taxon>Agaricomycotina</taxon>
        <taxon>Agaricomycetes</taxon>
        <taxon>Agaricomycetidae</taxon>
        <taxon>Agaricales</taxon>
        <taxon>Marasmiineae</taxon>
        <taxon>Marasmiaceae</taxon>
        <taxon>Marasmius</taxon>
    </lineage>
</organism>
<evidence type="ECO:0000256" key="1">
    <source>
        <dbReference type="SAM" id="Coils"/>
    </source>
</evidence>
<evidence type="ECO:0008006" key="4">
    <source>
        <dbReference type="Google" id="ProtNLM"/>
    </source>
</evidence>
<protein>
    <recommendedName>
        <fullName evidence="4">RINT-1 family protein</fullName>
    </recommendedName>
</protein>
<reference evidence="2 3" key="1">
    <citation type="submission" date="2024-05" db="EMBL/GenBank/DDBJ databases">
        <title>A draft genome resource for the thread blight pathogen Marasmius tenuissimus strain MS-2.</title>
        <authorList>
            <person name="Yulfo-Soto G.E."/>
            <person name="Baruah I.K."/>
            <person name="Amoako-Attah I."/>
            <person name="Bukari Y."/>
            <person name="Meinhardt L.W."/>
            <person name="Bailey B.A."/>
            <person name="Cohen S.P."/>
        </authorList>
    </citation>
    <scope>NUCLEOTIDE SEQUENCE [LARGE SCALE GENOMIC DNA]</scope>
    <source>
        <strain evidence="2 3">MS-2</strain>
    </source>
</reference>
<comment type="caution">
    <text evidence="2">The sequence shown here is derived from an EMBL/GenBank/DDBJ whole genome shotgun (WGS) entry which is preliminary data.</text>
</comment>
<keyword evidence="1" id="KW-0175">Coiled coil</keyword>